<dbReference type="InterPro" id="IPR016024">
    <property type="entry name" value="ARM-type_fold"/>
</dbReference>
<dbReference type="eggNOG" id="ENOG502QRQI">
    <property type="taxonomic scope" value="Eukaryota"/>
</dbReference>
<dbReference type="SMART" id="SM00108">
    <property type="entry name" value="B_lectin"/>
    <property type="match status" value="1"/>
</dbReference>
<keyword evidence="2" id="KW-1133">Transmembrane helix</keyword>
<dbReference type="Gramene" id="EFJ25901">
    <property type="protein sequence ID" value="EFJ25901"/>
    <property type="gene ID" value="SELMODRAFT_441910"/>
</dbReference>
<gene>
    <name evidence="5" type="ORF">SELMODRAFT_441910</name>
</gene>
<protein>
    <recommendedName>
        <fullName evidence="4">Bulb-type lectin domain-containing protein</fullName>
    </recommendedName>
</protein>
<feature type="region of interest" description="Disordered" evidence="1">
    <location>
        <begin position="319"/>
        <end position="354"/>
    </location>
</feature>
<evidence type="ECO:0000313" key="5">
    <source>
        <dbReference type="EMBL" id="EFJ25901.1"/>
    </source>
</evidence>
<evidence type="ECO:0000256" key="1">
    <source>
        <dbReference type="SAM" id="MobiDB-lite"/>
    </source>
</evidence>
<dbReference type="SUPFAM" id="SSF51110">
    <property type="entry name" value="alpha-D-mannose-specific plant lectins"/>
    <property type="match status" value="1"/>
</dbReference>
<feature type="transmembrane region" description="Helical" evidence="2">
    <location>
        <begin position="615"/>
        <end position="634"/>
    </location>
</feature>
<evidence type="ECO:0000256" key="3">
    <source>
        <dbReference type="SAM" id="SignalP"/>
    </source>
</evidence>
<name>D8RNP1_SELML</name>
<dbReference type="KEGG" id="smo:SELMODRAFT_441910"/>
<dbReference type="Proteomes" id="UP000001514">
    <property type="component" value="Unassembled WGS sequence"/>
</dbReference>
<feature type="compositionally biased region" description="Low complexity" evidence="1">
    <location>
        <begin position="367"/>
        <end position="389"/>
    </location>
</feature>
<feature type="region of interest" description="Disordered" evidence="1">
    <location>
        <begin position="367"/>
        <end position="420"/>
    </location>
</feature>
<evidence type="ECO:0000313" key="6">
    <source>
        <dbReference type="Proteomes" id="UP000001514"/>
    </source>
</evidence>
<keyword evidence="2" id="KW-0472">Membrane</keyword>
<proteinExistence type="predicted"/>
<dbReference type="PROSITE" id="PS50927">
    <property type="entry name" value="BULB_LECTIN"/>
    <property type="match status" value="1"/>
</dbReference>
<keyword evidence="6" id="KW-1185">Reference proteome</keyword>
<dbReference type="Gene3D" id="1.25.10.10">
    <property type="entry name" value="Leucine-rich Repeat Variant"/>
    <property type="match status" value="1"/>
</dbReference>
<evidence type="ECO:0000259" key="4">
    <source>
        <dbReference type="PROSITE" id="PS50927"/>
    </source>
</evidence>
<dbReference type="InParanoid" id="D8RNP1"/>
<dbReference type="InterPro" id="IPR001480">
    <property type="entry name" value="Bulb-type_lectin_dom"/>
</dbReference>
<dbReference type="PANTHER" id="PTHR33115:SF50">
    <property type="entry name" value="ARM REPEAT SUPERFAMILY PROTEIN"/>
    <property type="match status" value="1"/>
</dbReference>
<dbReference type="InterPro" id="IPR036426">
    <property type="entry name" value="Bulb-type_lectin_dom_sf"/>
</dbReference>
<reference evidence="5 6" key="1">
    <citation type="journal article" date="2011" name="Science">
        <title>The Selaginella genome identifies genetic changes associated with the evolution of vascular plants.</title>
        <authorList>
            <person name="Banks J.A."/>
            <person name="Nishiyama T."/>
            <person name="Hasebe M."/>
            <person name="Bowman J.L."/>
            <person name="Gribskov M."/>
            <person name="dePamphilis C."/>
            <person name="Albert V.A."/>
            <person name="Aono N."/>
            <person name="Aoyama T."/>
            <person name="Ambrose B.A."/>
            <person name="Ashton N.W."/>
            <person name="Axtell M.J."/>
            <person name="Barker E."/>
            <person name="Barker M.S."/>
            <person name="Bennetzen J.L."/>
            <person name="Bonawitz N.D."/>
            <person name="Chapple C."/>
            <person name="Cheng C."/>
            <person name="Correa L.G."/>
            <person name="Dacre M."/>
            <person name="DeBarry J."/>
            <person name="Dreyer I."/>
            <person name="Elias M."/>
            <person name="Engstrom E.M."/>
            <person name="Estelle M."/>
            <person name="Feng L."/>
            <person name="Finet C."/>
            <person name="Floyd S.K."/>
            <person name="Frommer W.B."/>
            <person name="Fujita T."/>
            <person name="Gramzow L."/>
            <person name="Gutensohn M."/>
            <person name="Harholt J."/>
            <person name="Hattori M."/>
            <person name="Heyl A."/>
            <person name="Hirai T."/>
            <person name="Hiwatashi Y."/>
            <person name="Ishikawa M."/>
            <person name="Iwata M."/>
            <person name="Karol K.G."/>
            <person name="Koehler B."/>
            <person name="Kolukisaoglu U."/>
            <person name="Kubo M."/>
            <person name="Kurata T."/>
            <person name="Lalonde S."/>
            <person name="Li K."/>
            <person name="Li Y."/>
            <person name="Litt A."/>
            <person name="Lyons E."/>
            <person name="Manning G."/>
            <person name="Maruyama T."/>
            <person name="Michael T.P."/>
            <person name="Mikami K."/>
            <person name="Miyazaki S."/>
            <person name="Morinaga S."/>
            <person name="Murata T."/>
            <person name="Mueller-Roeber B."/>
            <person name="Nelson D.R."/>
            <person name="Obara M."/>
            <person name="Oguri Y."/>
            <person name="Olmstead R.G."/>
            <person name="Onodera N."/>
            <person name="Petersen B.L."/>
            <person name="Pils B."/>
            <person name="Prigge M."/>
            <person name="Rensing S.A."/>
            <person name="Riano-Pachon D.M."/>
            <person name="Roberts A.W."/>
            <person name="Sato Y."/>
            <person name="Scheller H.V."/>
            <person name="Schulz B."/>
            <person name="Schulz C."/>
            <person name="Shakirov E.V."/>
            <person name="Shibagaki N."/>
            <person name="Shinohara N."/>
            <person name="Shippen D.E."/>
            <person name="Soerensen I."/>
            <person name="Sotooka R."/>
            <person name="Sugimoto N."/>
            <person name="Sugita M."/>
            <person name="Sumikawa N."/>
            <person name="Tanurdzic M."/>
            <person name="Theissen G."/>
            <person name="Ulvskov P."/>
            <person name="Wakazuki S."/>
            <person name="Weng J.K."/>
            <person name="Willats W.W."/>
            <person name="Wipf D."/>
            <person name="Wolf P.G."/>
            <person name="Yang L."/>
            <person name="Zimmer A.D."/>
            <person name="Zhu Q."/>
            <person name="Mitros T."/>
            <person name="Hellsten U."/>
            <person name="Loque D."/>
            <person name="Otillar R."/>
            <person name="Salamov A."/>
            <person name="Schmutz J."/>
            <person name="Shapiro H."/>
            <person name="Lindquist E."/>
            <person name="Lucas S."/>
            <person name="Rokhsar D."/>
            <person name="Grigoriev I.V."/>
        </authorList>
    </citation>
    <scope>NUCLEOTIDE SEQUENCE [LARGE SCALE GENOMIC DNA]</scope>
</reference>
<organism evidence="6">
    <name type="scientific">Selaginella moellendorffii</name>
    <name type="common">Spikemoss</name>
    <dbReference type="NCBI Taxonomy" id="88036"/>
    <lineage>
        <taxon>Eukaryota</taxon>
        <taxon>Viridiplantae</taxon>
        <taxon>Streptophyta</taxon>
        <taxon>Embryophyta</taxon>
        <taxon>Tracheophyta</taxon>
        <taxon>Lycopodiopsida</taxon>
        <taxon>Selaginellales</taxon>
        <taxon>Selaginellaceae</taxon>
        <taxon>Selaginella</taxon>
    </lineage>
</organism>
<dbReference type="PANTHER" id="PTHR33115">
    <property type="entry name" value="ARM REPEAT SUPERFAMILY PROTEIN"/>
    <property type="match status" value="1"/>
</dbReference>
<dbReference type="STRING" id="88036.D8RNP1"/>
<dbReference type="Gene3D" id="2.90.10.10">
    <property type="entry name" value="Bulb-type lectin domain"/>
    <property type="match status" value="1"/>
</dbReference>
<dbReference type="HOGENOM" id="CLU_006857_2_0_1"/>
<dbReference type="EMBL" id="GL377585">
    <property type="protein sequence ID" value="EFJ25901.1"/>
    <property type="molecule type" value="Genomic_DNA"/>
</dbReference>
<feature type="transmembrane region" description="Helical" evidence="2">
    <location>
        <begin position="576"/>
        <end position="595"/>
    </location>
</feature>
<dbReference type="AlphaFoldDB" id="D8RNP1"/>
<evidence type="ECO:0000256" key="2">
    <source>
        <dbReference type="SAM" id="Phobius"/>
    </source>
</evidence>
<keyword evidence="3" id="KW-0732">Signal</keyword>
<feature type="domain" description="Bulb-type lectin" evidence="4">
    <location>
        <begin position="221"/>
        <end position="350"/>
    </location>
</feature>
<keyword evidence="2" id="KW-0812">Transmembrane</keyword>
<dbReference type="SUPFAM" id="SSF48371">
    <property type="entry name" value="ARM repeat"/>
    <property type="match status" value="1"/>
</dbReference>
<dbReference type="InterPro" id="IPR011989">
    <property type="entry name" value="ARM-like"/>
</dbReference>
<feature type="chain" id="PRO_5003121970" description="Bulb-type lectin domain-containing protein" evidence="3">
    <location>
        <begin position="21"/>
        <end position="1155"/>
    </location>
</feature>
<sequence>MLLQLLLVSWTSLLISPCNSIKFRRRDPYQIHPLDADIIAYKIRLHIAQRIQPRVTYQPQSWDTFFTLASGPNLHAFSRLSLYGRDSSGKCTGSPCPLYMPGAVLRRAFEFLADCIADETRRGLYGHIFATMGIIGIDYAVIQYEERSFSNGYEFSNTTDLDLYRRHGFPGRSSSEKSVRLGTTYKSYVSSPDHDLEEGKNTTHLLMDEDCDLFVSCMESGGRGDEGSELYAGQRLVSLNGIVELVVEETCNLVLYARGIRRLWSSDTSGQGGGSGCTLTLQRDGNLVFLGRDGKGFWATNVYCQPQPNSILSTRLVAKLDPRKSPPQIPRTPRTVNMDSRNSRKLQRAGAPKTTVHFADEVSIQVPSSGSALASPPSPPSSTRTPSTSELWSVFSPHPEVEQQPSTPEPSAPVKRNNSRSPEQRLTLIAFRLAVLEKFATGLGKLAFVWATVVLLGGFVSNIPAKDFWTISALLLTEGTRVFSRSSELEWQQANYSLGILGFSTFVFDKSARLRQTFSAAFDHDHPEQNVSRDRLSKNPVKKDLYQGFGARRTWSVGSVPVLPYVKFLPTRIISLFMYFLQLASATVTVCFSVYRLAEHGSNSQGQNTEQALTVFYAMMLAEASLFLLERAYWEFKLRYQRLLEVVTRKCELDQDDIETMKQYWYTLYSRSLNGSVFDGLGMDLIDFTVEKLQSSIREEQLGSVNILSALVSKGVSREETRRRIGTTPGVVERLLEMITWKDLSEAEIRKAATIVIKYLLRHRSNCFRISAIPGSLEAITSLLTAGEKKVQEEQRYGLAILNRLAVDHRTCVRIGNTSGLISILVAFLQDEDWNFLEVRTSRKVFRRSLELLRTLAGAGGDSGRSLRKKIVSVVSAVRSLQRICNLEDLELQDLAVDVIKLLATEDELRDCIGATGGVIQSLMAIFTRETAPNSHQLSIAMRAGEAIFLLVLQCPNNCSRLLRRKSYGQGGVSKTLKSLINMLTKPIGVHAATILRSLCGDLNDEEKLELGAAISRIIQMVLESTDKEQQAAIGLAAAIIPWLDTRNFEQGVLSQQSRLCEKITELLSHTAPSRSLNRIRRYSVELLNSLMAKDARFLRRFREDGEVEASLEAMSATASDEENFLTFSGFVGLTKHSRSLEELVNSALLNLHRL</sequence>
<feature type="signal peptide" evidence="3">
    <location>
        <begin position="1"/>
        <end position="20"/>
    </location>
</feature>
<accession>D8RNP1</accession>